<name>A0ABX5NN61_9HYPH</name>
<proteinExistence type="predicted"/>
<sequence length="443" mass="49752">MEQPDLLVQPASATGRSSLRQGIPDRQLCFCPRRPPMKVLISAYACETGRGSEGEIAWRLVLELAKRHEISVITRANLRTIHEEAFRRDGRPPNLEFIYFDLPWIFRFYKKGRRFFLLYYYLWQVGSGLLARRLQRATAYDLCHHLTGGMDWMPAGLALAQGPLLWGPVGSEDTHPVLRRRLSATSRLKDRLRVIARYAMRYLDPLVLISGRRADRILSHTPETMPRHLAGKMLPFTQTGIEETPSMVQPKADLSRGGELRLLFAGEFKDWKGALLALQAALRFFENDPSARLTMVGDGPLRSEIARMVAAHLHGDRVVITGRLDMAGLVEALNRSDVFLYPSFHHGLSTVVLQAMLTGLPVVCLEGDATGRTVKQEAGITVALRHDRDPVADFAAAIRRLALDETYRQSLARSAQTIARKRHAYAALASSMDQIYQDTGSRS</sequence>
<dbReference type="Proteomes" id="UP000247536">
    <property type="component" value="Unassembled WGS sequence"/>
</dbReference>
<dbReference type="PANTHER" id="PTHR45947:SF3">
    <property type="entry name" value="SULFOQUINOVOSYL TRANSFERASE SQD2"/>
    <property type="match status" value="1"/>
</dbReference>
<dbReference type="CDD" id="cd03801">
    <property type="entry name" value="GT4_PimA-like"/>
    <property type="match status" value="1"/>
</dbReference>
<evidence type="ECO:0000313" key="2">
    <source>
        <dbReference type="Proteomes" id="UP000247536"/>
    </source>
</evidence>
<keyword evidence="2" id="KW-1185">Reference proteome</keyword>
<reference evidence="1 2" key="1">
    <citation type="submission" date="2018-06" db="EMBL/GenBank/DDBJ databases">
        <title>Rhizobium wuzhouense sp. nov., isolated from roots of Oryza officinalis.</title>
        <authorList>
            <person name="Yuan T."/>
        </authorList>
    </citation>
    <scope>NUCLEOTIDE SEQUENCE [LARGE SCALE GENOMIC DNA]</scope>
    <source>
        <strain evidence="1 2">W44</strain>
    </source>
</reference>
<dbReference type="Pfam" id="PF13692">
    <property type="entry name" value="Glyco_trans_1_4"/>
    <property type="match status" value="1"/>
</dbReference>
<protein>
    <recommendedName>
        <fullName evidence="3">Glycosyltransferase</fullName>
    </recommendedName>
</protein>
<gene>
    <name evidence="1" type="ORF">DMY87_15880</name>
</gene>
<dbReference type="EMBL" id="QJRY01000006">
    <property type="protein sequence ID" value="PYB71692.1"/>
    <property type="molecule type" value="Genomic_DNA"/>
</dbReference>
<dbReference type="SUPFAM" id="SSF53756">
    <property type="entry name" value="UDP-Glycosyltransferase/glycogen phosphorylase"/>
    <property type="match status" value="1"/>
</dbReference>
<evidence type="ECO:0000313" key="1">
    <source>
        <dbReference type="EMBL" id="PYB71692.1"/>
    </source>
</evidence>
<dbReference type="PANTHER" id="PTHR45947">
    <property type="entry name" value="SULFOQUINOVOSYL TRANSFERASE SQD2"/>
    <property type="match status" value="1"/>
</dbReference>
<dbReference type="InterPro" id="IPR050194">
    <property type="entry name" value="Glycosyltransferase_grp1"/>
</dbReference>
<evidence type="ECO:0008006" key="3">
    <source>
        <dbReference type="Google" id="ProtNLM"/>
    </source>
</evidence>
<dbReference type="Gene3D" id="3.40.50.2000">
    <property type="entry name" value="Glycogen Phosphorylase B"/>
    <property type="match status" value="1"/>
</dbReference>
<comment type="caution">
    <text evidence="1">The sequence shown here is derived from an EMBL/GenBank/DDBJ whole genome shotgun (WGS) entry which is preliminary data.</text>
</comment>
<accession>A0ABX5NN61</accession>
<organism evidence="1 2">
    <name type="scientific">Rhizobium wuzhouense</name>
    <dbReference type="NCBI Taxonomy" id="1986026"/>
    <lineage>
        <taxon>Bacteria</taxon>
        <taxon>Pseudomonadati</taxon>
        <taxon>Pseudomonadota</taxon>
        <taxon>Alphaproteobacteria</taxon>
        <taxon>Hyphomicrobiales</taxon>
        <taxon>Rhizobiaceae</taxon>
        <taxon>Rhizobium/Agrobacterium group</taxon>
        <taxon>Rhizobium</taxon>
    </lineage>
</organism>